<dbReference type="Proteomes" id="UP000319836">
    <property type="component" value="Unassembled WGS sequence"/>
</dbReference>
<dbReference type="PANTHER" id="PTHR45947:SF3">
    <property type="entry name" value="SULFOQUINOVOSYL TRANSFERASE SQD2"/>
    <property type="match status" value="1"/>
</dbReference>
<comment type="caution">
    <text evidence="2">The sequence shown here is derived from an EMBL/GenBank/DDBJ whole genome shotgun (WGS) entry which is preliminary data.</text>
</comment>
<organism evidence="2 3">
    <name type="scientific">Eiseniibacteriota bacterium</name>
    <dbReference type="NCBI Taxonomy" id="2212470"/>
    <lineage>
        <taxon>Bacteria</taxon>
        <taxon>Candidatus Eiseniibacteriota</taxon>
    </lineage>
</organism>
<protein>
    <submittedName>
        <fullName evidence="2">Glycosyltransferase family 4 protein</fullName>
    </submittedName>
</protein>
<sequence>MKVAYVCADFGVPLDGSKGASVHVLEMVRALAGLGNEVVILTPAAVPGLPQEPAAKAGEPAAGDLLAPGVRCFTIRPDPDHAVLLEAVRRAEAVAGRETRLRQELRNLLYNVALLDTGCRVLGRHQIEFVYERYTLFAMAGRELARRLGVPHLLEVNAPLVGEQERTRGLELRALARDTERGILAGSDAVLVVSEPLVAFARSCGVPDSRVHLIPNAVDPERFDPARRRPLPDALRARLSGRRVIGFVGSLKPWHGLEILLQAFQSLHARITETHLLVVGDGPGRPALEDQARRLGLGEAVTLVGAVPHDQVPDHIAAMDVAVAPGDDDPGFYFSPIKIFEYMAMGKPVVAGAVPQLACLRADAEAAVLVEPGRADRLAEALERLVRDPGACGRIGAAARAWVMRERTWAGNARRVVEIAAALRGEAARAAEVQ</sequence>
<accession>A0A538TZ58</accession>
<dbReference type="InterPro" id="IPR028098">
    <property type="entry name" value="Glyco_trans_4-like_N"/>
</dbReference>
<evidence type="ECO:0000259" key="1">
    <source>
        <dbReference type="Pfam" id="PF13439"/>
    </source>
</evidence>
<dbReference type="PANTHER" id="PTHR45947">
    <property type="entry name" value="SULFOQUINOVOSYL TRANSFERASE SQD2"/>
    <property type="match status" value="1"/>
</dbReference>
<dbReference type="CDD" id="cd03794">
    <property type="entry name" value="GT4_WbuB-like"/>
    <property type="match status" value="1"/>
</dbReference>
<evidence type="ECO:0000313" key="2">
    <source>
        <dbReference type="EMBL" id="TMQ68935.1"/>
    </source>
</evidence>
<dbReference type="EMBL" id="VBPA01000361">
    <property type="protein sequence ID" value="TMQ68935.1"/>
    <property type="molecule type" value="Genomic_DNA"/>
</dbReference>
<dbReference type="Pfam" id="PF13692">
    <property type="entry name" value="Glyco_trans_1_4"/>
    <property type="match status" value="1"/>
</dbReference>
<dbReference type="InterPro" id="IPR050194">
    <property type="entry name" value="Glycosyltransferase_grp1"/>
</dbReference>
<proteinExistence type="predicted"/>
<dbReference type="AlphaFoldDB" id="A0A538TZ58"/>
<keyword evidence="2" id="KW-0808">Transferase</keyword>
<reference evidence="2 3" key="1">
    <citation type="journal article" date="2019" name="Nat. Microbiol.">
        <title>Mediterranean grassland soil C-N compound turnover is dependent on rainfall and depth, and is mediated by genomically divergent microorganisms.</title>
        <authorList>
            <person name="Diamond S."/>
            <person name="Andeer P.F."/>
            <person name="Li Z."/>
            <person name="Crits-Christoph A."/>
            <person name="Burstein D."/>
            <person name="Anantharaman K."/>
            <person name="Lane K.R."/>
            <person name="Thomas B.C."/>
            <person name="Pan C."/>
            <person name="Northen T.R."/>
            <person name="Banfield J.F."/>
        </authorList>
    </citation>
    <scope>NUCLEOTIDE SEQUENCE [LARGE SCALE GENOMIC DNA]</scope>
    <source>
        <strain evidence="2">WS_10</strain>
    </source>
</reference>
<dbReference type="SUPFAM" id="SSF53756">
    <property type="entry name" value="UDP-Glycosyltransferase/glycogen phosphorylase"/>
    <property type="match status" value="1"/>
</dbReference>
<dbReference type="GO" id="GO:0016757">
    <property type="term" value="F:glycosyltransferase activity"/>
    <property type="evidence" value="ECO:0007669"/>
    <property type="project" value="TreeGrafter"/>
</dbReference>
<name>A0A538TZ58_UNCEI</name>
<gene>
    <name evidence="2" type="ORF">E6K80_13320</name>
</gene>
<feature type="domain" description="Glycosyltransferase subfamily 4-like N-terminal" evidence="1">
    <location>
        <begin position="19"/>
        <end position="222"/>
    </location>
</feature>
<evidence type="ECO:0000313" key="3">
    <source>
        <dbReference type="Proteomes" id="UP000319836"/>
    </source>
</evidence>
<dbReference type="Pfam" id="PF13439">
    <property type="entry name" value="Glyco_transf_4"/>
    <property type="match status" value="1"/>
</dbReference>
<dbReference type="Gene3D" id="3.40.50.2000">
    <property type="entry name" value="Glycogen Phosphorylase B"/>
    <property type="match status" value="2"/>
</dbReference>